<keyword evidence="13" id="KW-1185">Reference proteome</keyword>
<dbReference type="RefSeq" id="WP_024004050.1">
    <property type="nucleotide sequence ID" value="NZ_KI650979.1"/>
</dbReference>
<comment type="PTM">
    <text evidence="8">Binds 2 heme c groups covalently per subunit.</text>
</comment>
<comment type="caution">
    <text evidence="12">The sequence shown here is derived from an EMBL/GenBank/DDBJ whole genome shotgun (WGS) entry which is preliminary data.</text>
</comment>
<keyword evidence="2" id="KW-0813">Transport</keyword>
<dbReference type="PANTHER" id="PTHR33751">
    <property type="entry name" value="CBB3-TYPE CYTOCHROME C OXIDASE SUBUNIT FIXP"/>
    <property type="match status" value="1"/>
</dbReference>
<dbReference type="PATRIC" id="fig|1424334.3.peg.1001"/>
<dbReference type="STRING" id="1424334.W822_04935"/>
<keyword evidence="6" id="KW-0249">Electron transport</keyword>
<feature type="chain" id="PRO_5004771890" evidence="10">
    <location>
        <begin position="17"/>
        <end position="238"/>
    </location>
</feature>
<keyword evidence="10" id="KW-0732">Signal</keyword>
<dbReference type="GO" id="GO:0020037">
    <property type="term" value="F:heme binding"/>
    <property type="evidence" value="ECO:0007669"/>
    <property type="project" value="InterPro"/>
</dbReference>
<feature type="binding site" description="axial binding residue" evidence="9">
    <location>
        <position position="110"/>
    </location>
    <ligand>
        <name>heme c</name>
        <dbReference type="ChEBI" id="CHEBI:61717"/>
        <label>1</label>
    </ligand>
    <ligandPart>
        <name>Fe</name>
        <dbReference type="ChEBI" id="CHEBI:18248"/>
    </ligandPart>
</feature>
<evidence type="ECO:0000256" key="1">
    <source>
        <dbReference type="ARBA" id="ARBA00004418"/>
    </source>
</evidence>
<dbReference type="Gene3D" id="1.10.760.10">
    <property type="entry name" value="Cytochrome c-like domain"/>
    <property type="match status" value="2"/>
</dbReference>
<dbReference type="Pfam" id="PF00034">
    <property type="entry name" value="Cytochrom_C"/>
    <property type="match status" value="2"/>
</dbReference>
<dbReference type="InterPro" id="IPR009056">
    <property type="entry name" value="Cyt_c-like_dom"/>
</dbReference>
<keyword evidence="4 9" id="KW-0479">Metal-binding</keyword>
<evidence type="ECO:0000256" key="3">
    <source>
        <dbReference type="ARBA" id="ARBA00022617"/>
    </source>
</evidence>
<dbReference type="AlphaFoldDB" id="V8QZP8"/>
<dbReference type="GO" id="GO:0042597">
    <property type="term" value="C:periplasmic space"/>
    <property type="evidence" value="ECO:0007669"/>
    <property type="project" value="UniProtKB-SubCell"/>
</dbReference>
<evidence type="ECO:0000256" key="4">
    <source>
        <dbReference type="ARBA" id="ARBA00022723"/>
    </source>
</evidence>
<keyword evidence="3 8" id="KW-0349">Heme</keyword>
<dbReference type="InterPro" id="IPR036909">
    <property type="entry name" value="Cyt_c-like_dom_sf"/>
</dbReference>
<keyword evidence="7 9" id="KW-0408">Iron</keyword>
<comment type="subcellular location">
    <subcellularLocation>
        <location evidence="1">Periplasm</location>
    </subcellularLocation>
</comment>
<evidence type="ECO:0000256" key="9">
    <source>
        <dbReference type="PIRSR" id="PIRSR000005-2"/>
    </source>
</evidence>
<dbReference type="GO" id="GO:0005506">
    <property type="term" value="F:iron ion binding"/>
    <property type="evidence" value="ECO:0007669"/>
    <property type="project" value="InterPro"/>
</dbReference>
<evidence type="ECO:0000256" key="10">
    <source>
        <dbReference type="SAM" id="SignalP"/>
    </source>
</evidence>
<dbReference type="eggNOG" id="COG2863">
    <property type="taxonomic scope" value="Bacteria"/>
</dbReference>
<gene>
    <name evidence="12" type="ORF">W822_04935</name>
</gene>
<dbReference type="InterPro" id="IPR050597">
    <property type="entry name" value="Cytochrome_c_Oxidase_Subunit"/>
</dbReference>
<dbReference type="Proteomes" id="UP000018733">
    <property type="component" value="Unassembled WGS sequence"/>
</dbReference>
<feature type="domain" description="Cytochrome c" evidence="11">
    <location>
        <begin position="37"/>
        <end position="133"/>
    </location>
</feature>
<feature type="binding site" description="covalent" evidence="8">
    <location>
        <position position="171"/>
    </location>
    <ligand>
        <name>heme c</name>
        <dbReference type="ChEBI" id="CHEBI:61717"/>
        <label>2</label>
    </ligand>
</feature>
<accession>V8QZP8</accession>
<sequence length="238" mass="24855">MKRVLTNILVAGSVLAGVAFGAAAFGAEAAAAKAPVPDAEKGAALYTKGDMSRGILACVACHGANGNSGVPMYPNLAGMPHEYIALQLEHFKAPADKVIRGTADGKPTAMAPIVAQMTEEDMLNLSVFLSKQQLTQPAKAKQGDNKDVVSRGRQIWRAGIPERSVPACASCHGATGQGIPSAFPRLSGQHPEYLEAQLHGFADGYRKQGGADNMMGKIANRMNKADIQAVADYAAGIR</sequence>
<name>V8QZP8_9BURK</name>
<protein>
    <submittedName>
        <fullName evidence="12">Cytochrome C</fullName>
    </submittedName>
</protein>
<evidence type="ECO:0000256" key="2">
    <source>
        <dbReference type="ARBA" id="ARBA00022448"/>
    </source>
</evidence>
<feature type="domain" description="Cytochrome c" evidence="11">
    <location>
        <begin position="147"/>
        <end position="238"/>
    </location>
</feature>
<evidence type="ECO:0000256" key="8">
    <source>
        <dbReference type="PIRSR" id="PIRSR000005-1"/>
    </source>
</evidence>
<evidence type="ECO:0000256" key="7">
    <source>
        <dbReference type="ARBA" id="ARBA00023004"/>
    </source>
</evidence>
<feature type="binding site" description="axial binding residue" evidence="9">
    <location>
        <position position="62"/>
    </location>
    <ligand>
        <name>heme c</name>
        <dbReference type="ChEBI" id="CHEBI:61717"/>
        <label>1</label>
    </ligand>
    <ligandPart>
        <name>Fe</name>
        <dbReference type="ChEBI" id="CHEBI:18248"/>
    </ligandPart>
</feature>
<keyword evidence="5" id="KW-0574">Periplasm</keyword>
<evidence type="ECO:0000256" key="5">
    <source>
        <dbReference type="ARBA" id="ARBA00022764"/>
    </source>
</evidence>
<dbReference type="OrthoDB" id="9773456at2"/>
<dbReference type="PIRSF" id="PIRSF000005">
    <property type="entry name" value="Cytochrome_c4"/>
    <property type="match status" value="1"/>
</dbReference>
<evidence type="ECO:0000259" key="11">
    <source>
        <dbReference type="PROSITE" id="PS51007"/>
    </source>
</evidence>
<proteinExistence type="predicted"/>
<feature type="binding site" description="covalent" evidence="8">
    <location>
        <position position="61"/>
    </location>
    <ligand>
        <name>heme c</name>
        <dbReference type="ChEBI" id="CHEBI:61717"/>
        <label>1</label>
    </ligand>
</feature>
<dbReference type="SUPFAM" id="SSF46626">
    <property type="entry name" value="Cytochrome c"/>
    <property type="match status" value="2"/>
</dbReference>
<dbReference type="InterPro" id="IPR024167">
    <property type="entry name" value="Cytochrome_c4-like"/>
</dbReference>
<feature type="binding site" description="axial binding residue" evidence="9">
    <location>
        <position position="172"/>
    </location>
    <ligand>
        <name>heme c</name>
        <dbReference type="ChEBI" id="CHEBI:61717"/>
        <label>2</label>
    </ligand>
    <ligandPart>
        <name>Fe</name>
        <dbReference type="ChEBI" id="CHEBI:18248"/>
    </ligandPart>
</feature>
<feature type="binding site" description="covalent" evidence="8">
    <location>
        <position position="58"/>
    </location>
    <ligand>
        <name>heme c</name>
        <dbReference type="ChEBI" id="CHEBI:61717"/>
        <label>1</label>
    </ligand>
</feature>
<dbReference type="EMBL" id="AYXT01000001">
    <property type="protein sequence ID" value="ETF04489.1"/>
    <property type="molecule type" value="Genomic_DNA"/>
</dbReference>
<feature type="signal peptide" evidence="10">
    <location>
        <begin position="1"/>
        <end position="16"/>
    </location>
</feature>
<feature type="binding site" description="covalent" evidence="8">
    <location>
        <position position="168"/>
    </location>
    <ligand>
        <name>heme c</name>
        <dbReference type="ChEBI" id="CHEBI:61717"/>
        <label>2</label>
    </ligand>
</feature>
<evidence type="ECO:0000313" key="12">
    <source>
        <dbReference type="EMBL" id="ETF04489.1"/>
    </source>
</evidence>
<dbReference type="PANTHER" id="PTHR33751:SF9">
    <property type="entry name" value="CYTOCHROME C4"/>
    <property type="match status" value="1"/>
</dbReference>
<dbReference type="GO" id="GO:0009055">
    <property type="term" value="F:electron transfer activity"/>
    <property type="evidence" value="ECO:0007669"/>
    <property type="project" value="InterPro"/>
</dbReference>
<dbReference type="HOGENOM" id="CLU_076280_2_1_4"/>
<evidence type="ECO:0000313" key="13">
    <source>
        <dbReference type="Proteomes" id="UP000018733"/>
    </source>
</evidence>
<organism evidence="12 13">
    <name type="scientific">Advenella kashmirensis W13003</name>
    <dbReference type="NCBI Taxonomy" id="1424334"/>
    <lineage>
        <taxon>Bacteria</taxon>
        <taxon>Pseudomonadati</taxon>
        <taxon>Pseudomonadota</taxon>
        <taxon>Betaproteobacteria</taxon>
        <taxon>Burkholderiales</taxon>
        <taxon>Alcaligenaceae</taxon>
    </lineage>
</organism>
<dbReference type="PROSITE" id="PS51007">
    <property type="entry name" value="CYTC"/>
    <property type="match status" value="2"/>
</dbReference>
<evidence type="ECO:0000256" key="6">
    <source>
        <dbReference type="ARBA" id="ARBA00022982"/>
    </source>
</evidence>
<reference evidence="12 13" key="1">
    <citation type="journal article" date="2014" name="Genome Announc.">
        <title>Draft Genome Sequence of Advenella kashmirensis Strain W13003, a Polycyclic Aromatic Hydrocarbon-Degrading Bacterium.</title>
        <authorList>
            <person name="Wang X."/>
            <person name="Jin D."/>
            <person name="Zhou L."/>
            <person name="Wu L."/>
            <person name="An W."/>
            <person name="Zhao L."/>
        </authorList>
    </citation>
    <scope>NUCLEOTIDE SEQUENCE [LARGE SCALE GENOMIC DNA]</scope>
    <source>
        <strain evidence="12 13">W13003</strain>
    </source>
</reference>
<feature type="binding site" description="axial binding residue" evidence="9">
    <location>
        <position position="215"/>
    </location>
    <ligand>
        <name>heme c</name>
        <dbReference type="ChEBI" id="CHEBI:61717"/>
        <label>2</label>
    </ligand>
    <ligandPart>
        <name>Fe</name>
        <dbReference type="ChEBI" id="CHEBI:18248"/>
    </ligandPart>
</feature>